<accession>A0ABC8Y6K9</accession>
<dbReference type="InterPro" id="IPR012871">
    <property type="entry name" value="DUF1668_ORYSA"/>
</dbReference>
<evidence type="ECO:0000313" key="1">
    <source>
        <dbReference type="EMBL" id="CAL4937797.1"/>
    </source>
</evidence>
<organism evidence="1 2">
    <name type="scientific">Urochloa decumbens</name>
    <dbReference type="NCBI Taxonomy" id="240449"/>
    <lineage>
        <taxon>Eukaryota</taxon>
        <taxon>Viridiplantae</taxon>
        <taxon>Streptophyta</taxon>
        <taxon>Embryophyta</taxon>
        <taxon>Tracheophyta</taxon>
        <taxon>Spermatophyta</taxon>
        <taxon>Magnoliopsida</taxon>
        <taxon>Liliopsida</taxon>
        <taxon>Poales</taxon>
        <taxon>Poaceae</taxon>
        <taxon>PACMAD clade</taxon>
        <taxon>Panicoideae</taxon>
        <taxon>Panicodae</taxon>
        <taxon>Paniceae</taxon>
        <taxon>Melinidinae</taxon>
        <taxon>Urochloa</taxon>
    </lineage>
</organism>
<dbReference type="PANTHER" id="PTHR33085:SF88">
    <property type="entry name" value="OS08G0165000 PROTEIN"/>
    <property type="match status" value="1"/>
</dbReference>
<protein>
    <submittedName>
        <fullName evidence="1">Uncharacterized protein</fullName>
    </submittedName>
</protein>
<dbReference type="Pfam" id="PF07893">
    <property type="entry name" value="DUF1668"/>
    <property type="match status" value="1"/>
</dbReference>
<name>A0ABC8Y6K9_9POAL</name>
<dbReference type="EMBL" id="OZ075126">
    <property type="protein sequence ID" value="CAL4937797.1"/>
    <property type="molecule type" value="Genomic_DNA"/>
</dbReference>
<sequence length="334" mass="37449">MRSSLRRFVYLVVDGQRPCTLDLHRIDMSRFFSQRSPLTVAAATVDSQLPRPSMTFCAPSSEHSSGIMHFMLLGREKVLATDQTGRASIYDAGLHALRTAPTLSRPKHRPVHVAVEDRLYVLDSTQNDAIVSESEPSFEAITYECVRGPDGFQYNDWRCHSLPTPPFRSTDISGYAVVGNTDIWVSMEDEGTYSFDTSGGAWIKKGDWTLPFQGLAHYVPEYKLWFGLSNKNSNLFSAFDLTGTQMPPVLNVLEDIGPPKKWLPVRSFLVHLGSTRFCIARLFGVDDDDCKKMLAVFTGMEVEPCGKTRKGLRMVQHKSVCYNLGDNVLNHCVL</sequence>
<dbReference type="AlphaFoldDB" id="A0ABC8Y6K9"/>
<proteinExistence type="predicted"/>
<keyword evidence="2" id="KW-1185">Reference proteome</keyword>
<reference evidence="1" key="1">
    <citation type="submission" date="2024-10" db="EMBL/GenBank/DDBJ databases">
        <authorList>
            <person name="Ryan C."/>
        </authorList>
    </citation>
    <scope>NUCLEOTIDE SEQUENCE [LARGE SCALE GENOMIC DNA]</scope>
</reference>
<dbReference type="Proteomes" id="UP001497457">
    <property type="component" value="Chromosome 16b"/>
</dbReference>
<gene>
    <name evidence="1" type="ORF">URODEC1_LOCUS30786</name>
</gene>
<evidence type="ECO:0000313" key="2">
    <source>
        <dbReference type="Proteomes" id="UP001497457"/>
    </source>
</evidence>
<dbReference type="PANTHER" id="PTHR33085">
    <property type="entry name" value="OS12G0113100 PROTEIN-RELATED"/>
    <property type="match status" value="1"/>
</dbReference>